<dbReference type="RefSeq" id="WP_087135926.1">
    <property type="nucleotide sequence ID" value="NZ_FUKR01000007.1"/>
</dbReference>
<dbReference type="GO" id="GO:0046872">
    <property type="term" value="F:metal ion binding"/>
    <property type="evidence" value="ECO:0007669"/>
    <property type="project" value="UniProtKB-KW"/>
</dbReference>
<gene>
    <name evidence="10" type="primary">fluC</name>
    <name evidence="10" type="synonym">crcB</name>
    <name evidence="12" type="ORF">FM119_01490</name>
</gene>
<evidence type="ECO:0000313" key="13">
    <source>
        <dbReference type="Proteomes" id="UP000196778"/>
    </source>
</evidence>
<comment type="subcellular location">
    <subcellularLocation>
        <location evidence="1 10">Cell membrane</location>
        <topology evidence="1 10">Multi-pass membrane protein</topology>
    </subcellularLocation>
</comment>
<keyword evidence="10" id="KW-0479">Metal-binding</keyword>
<dbReference type="Pfam" id="PF02537">
    <property type="entry name" value="CRCB"/>
    <property type="match status" value="1"/>
</dbReference>
<evidence type="ECO:0000256" key="1">
    <source>
        <dbReference type="ARBA" id="ARBA00004651"/>
    </source>
</evidence>
<comment type="activity regulation">
    <text evidence="10">Na(+) is not transported, but it plays an essential structural role and its presence is essential for fluoride channel function.</text>
</comment>
<accession>A0A1R4IFG7</accession>
<feature type="transmembrane region" description="Helical" evidence="10">
    <location>
        <begin position="37"/>
        <end position="56"/>
    </location>
</feature>
<dbReference type="HAMAP" id="MF_00454">
    <property type="entry name" value="FluC"/>
    <property type="match status" value="1"/>
</dbReference>
<feature type="transmembrane region" description="Helical" evidence="10">
    <location>
        <begin position="100"/>
        <end position="121"/>
    </location>
</feature>
<organism evidence="12 13">
    <name type="scientific">Mycetocola reblochoni REB411</name>
    <dbReference type="NCBI Taxonomy" id="1255698"/>
    <lineage>
        <taxon>Bacteria</taxon>
        <taxon>Bacillati</taxon>
        <taxon>Actinomycetota</taxon>
        <taxon>Actinomycetes</taxon>
        <taxon>Micrococcales</taxon>
        <taxon>Microbacteriaceae</taxon>
        <taxon>Mycetocola</taxon>
    </lineage>
</organism>
<evidence type="ECO:0000256" key="2">
    <source>
        <dbReference type="ARBA" id="ARBA00022475"/>
    </source>
</evidence>
<keyword evidence="10" id="KW-0915">Sodium</keyword>
<protein>
    <recommendedName>
        <fullName evidence="10">Fluoride-specific ion channel FluC</fullName>
    </recommendedName>
</protein>
<dbReference type="InterPro" id="IPR003691">
    <property type="entry name" value="FluC"/>
</dbReference>
<keyword evidence="3 10" id="KW-0812">Transmembrane</keyword>
<keyword evidence="2 10" id="KW-1003">Cell membrane</keyword>
<feature type="compositionally biased region" description="Low complexity" evidence="11">
    <location>
        <begin position="135"/>
        <end position="146"/>
    </location>
</feature>
<dbReference type="GO" id="GO:0062054">
    <property type="term" value="F:fluoride channel activity"/>
    <property type="evidence" value="ECO:0007669"/>
    <property type="project" value="UniProtKB-UniRule"/>
</dbReference>
<evidence type="ECO:0000256" key="9">
    <source>
        <dbReference type="ARBA" id="ARBA00049940"/>
    </source>
</evidence>
<comment type="similarity">
    <text evidence="7 10">Belongs to the fluoride channel Fluc/FEX (TC 1.A.43) family.</text>
</comment>
<dbReference type="GO" id="GO:0140114">
    <property type="term" value="P:cellular detoxification of fluoride"/>
    <property type="evidence" value="ECO:0007669"/>
    <property type="project" value="UniProtKB-UniRule"/>
</dbReference>
<name>A0A1R4IFG7_9MICO</name>
<dbReference type="Proteomes" id="UP000196778">
    <property type="component" value="Unassembled WGS sequence"/>
</dbReference>
<feature type="binding site" evidence="10">
    <location>
        <position position="79"/>
    </location>
    <ligand>
        <name>Na(+)</name>
        <dbReference type="ChEBI" id="CHEBI:29101"/>
        <note>structural</note>
    </ligand>
</feature>
<keyword evidence="5 10" id="KW-0472">Membrane</keyword>
<reference evidence="13" key="1">
    <citation type="submission" date="2017-02" db="EMBL/GenBank/DDBJ databases">
        <authorList>
            <person name="Dridi B."/>
        </authorList>
    </citation>
    <scope>NUCLEOTIDE SEQUENCE [LARGE SCALE GENOMIC DNA]</scope>
    <source>
        <strain evidence="13">EB411</strain>
    </source>
</reference>
<comment type="catalytic activity">
    <reaction evidence="8">
        <text>fluoride(in) = fluoride(out)</text>
        <dbReference type="Rhea" id="RHEA:76159"/>
        <dbReference type="ChEBI" id="CHEBI:17051"/>
    </reaction>
    <physiologicalReaction direction="left-to-right" evidence="8">
        <dbReference type="Rhea" id="RHEA:76160"/>
    </physiologicalReaction>
</comment>
<feature type="region of interest" description="Disordered" evidence="11">
    <location>
        <begin position="124"/>
        <end position="146"/>
    </location>
</feature>
<feature type="binding site" evidence="10">
    <location>
        <position position="76"/>
    </location>
    <ligand>
        <name>Na(+)</name>
        <dbReference type="ChEBI" id="CHEBI:29101"/>
        <note>structural</note>
    </ligand>
</feature>
<evidence type="ECO:0000256" key="8">
    <source>
        <dbReference type="ARBA" id="ARBA00035585"/>
    </source>
</evidence>
<keyword evidence="10" id="KW-0813">Transport</keyword>
<evidence type="ECO:0000256" key="7">
    <source>
        <dbReference type="ARBA" id="ARBA00035120"/>
    </source>
</evidence>
<comment type="function">
    <text evidence="9 10">Fluoride-specific ion channel. Important for reducing fluoride concentration in the cell, thus reducing its toxicity.</text>
</comment>
<evidence type="ECO:0000256" key="4">
    <source>
        <dbReference type="ARBA" id="ARBA00022989"/>
    </source>
</evidence>
<feature type="transmembrane region" description="Helical" evidence="10">
    <location>
        <begin position="68"/>
        <end position="88"/>
    </location>
</feature>
<evidence type="ECO:0000313" key="12">
    <source>
        <dbReference type="EMBL" id="SJN18582.1"/>
    </source>
</evidence>
<keyword evidence="10" id="KW-0406">Ion transport</keyword>
<dbReference type="AlphaFoldDB" id="A0A1R4IFG7"/>
<keyword evidence="6 10" id="KW-0407">Ion channel</keyword>
<keyword evidence="13" id="KW-1185">Reference proteome</keyword>
<sequence>MGTRTIAIDAATVMAGGMAGTLLREAVVLGLPRWEGIGLPLLVVNVLGSACLGLVVSALPAAWRRTRLLLGTGLIGGFTSYSAFALDLGHLLAEGRWPAMIGYAAVSVLGGLAAAAAGIALGARPSRGDGGAGDGRPAAGSDGDRS</sequence>
<evidence type="ECO:0000256" key="6">
    <source>
        <dbReference type="ARBA" id="ARBA00023303"/>
    </source>
</evidence>
<proteinExistence type="inferred from homology"/>
<evidence type="ECO:0000256" key="5">
    <source>
        <dbReference type="ARBA" id="ARBA00023136"/>
    </source>
</evidence>
<keyword evidence="4 10" id="KW-1133">Transmembrane helix</keyword>
<evidence type="ECO:0000256" key="11">
    <source>
        <dbReference type="SAM" id="MobiDB-lite"/>
    </source>
</evidence>
<dbReference type="EMBL" id="FUKR01000007">
    <property type="protein sequence ID" value="SJN18582.1"/>
    <property type="molecule type" value="Genomic_DNA"/>
</dbReference>
<dbReference type="GO" id="GO:0005886">
    <property type="term" value="C:plasma membrane"/>
    <property type="evidence" value="ECO:0007669"/>
    <property type="project" value="UniProtKB-SubCell"/>
</dbReference>
<evidence type="ECO:0000256" key="10">
    <source>
        <dbReference type="HAMAP-Rule" id="MF_00454"/>
    </source>
</evidence>
<evidence type="ECO:0000256" key="3">
    <source>
        <dbReference type="ARBA" id="ARBA00022692"/>
    </source>
</evidence>